<dbReference type="AlphaFoldDB" id="A0A7S0R6X8"/>
<protein>
    <submittedName>
        <fullName evidence="2">Uncharacterized protein</fullName>
    </submittedName>
</protein>
<proteinExistence type="predicted"/>
<sequence>MLDLELPLPPKRDIHAAIPVLGNKLPHGLFVEPSVVEALKVSKGAQAATVAKAYNVLVTKCKSMAGKADARPSPAGDPADDMSAGLQPSSTTTTPRPSHAGPQESAGASSSHVGDEDAPSLDTTSVVQALHDLVGEHVADTYILPIKLGKAKVQESVHDGFLHDEHPLSQTDAVRHGANVKRVAPHVMRFLISTGCFTSDAILFIKQYVKYDVSSCTPSTLTITSASGGKRPRQGPAGGGGNQAQQGPPQQGSRPTDLHQGDAACSQDVDLEATLAVEGARNRTAMAPPSASHLLRSPTQSPVNKRSKQEGGVNERRPRRAGAGTNRTLFPLQ</sequence>
<feature type="compositionally biased region" description="Basic and acidic residues" evidence="1">
    <location>
        <begin position="307"/>
        <end position="316"/>
    </location>
</feature>
<feature type="region of interest" description="Disordered" evidence="1">
    <location>
        <begin position="65"/>
        <end position="122"/>
    </location>
</feature>
<gene>
    <name evidence="2" type="ORF">POBO1169_LOCUS9602</name>
</gene>
<organism evidence="2">
    <name type="scientific">Pyramimonas obovata</name>
    <dbReference type="NCBI Taxonomy" id="1411642"/>
    <lineage>
        <taxon>Eukaryota</taxon>
        <taxon>Viridiplantae</taxon>
        <taxon>Chlorophyta</taxon>
        <taxon>Pyramimonadophyceae</taxon>
        <taxon>Pyramimonadales</taxon>
        <taxon>Pyramimonadaceae</taxon>
        <taxon>Pyramimonas</taxon>
        <taxon>Pyramimonas incertae sedis</taxon>
    </lineage>
</organism>
<name>A0A7S0R6X8_9CHLO</name>
<evidence type="ECO:0000256" key="1">
    <source>
        <dbReference type="SAM" id="MobiDB-lite"/>
    </source>
</evidence>
<reference evidence="2" key="1">
    <citation type="submission" date="2021-01" db="EMBL/GenBank/DDBJ databases">
        <authorList>
            <person name="Corre E."/>
            <person name="Pelletier E."/>
            <person name="Niang G."/>
            <person name="Scheremetjew M."/>
            <person name="Finn R."/>
            <person name="Kale V."/>
            <person name="Holt S."/>
            <person name="Cochrane G."/>
            <person name="Meng A."/>
            <person name="Brown T."/>
            <person name="Cohen L."/>
        </authorList>
    </citation>
    <scope>NUCLEOTIDE SEQUENCE</scope>
    <source>
        <strain evidence="2">CCMP722</strain>
    </source>
</reference>
<feature type="region of interest" description="Disordered" evidence="1">
    <location>
        <begin position="284"/>
        <end position="333"/>
    </location>
</feature>
<feature type="compositionally biased region" description="Low complexity" evidence="1">
    <location>
        <begin position="88"/>
        <end position="98"/>
    </location>
</feature>
<evidence type="ECO:0000313" key="2">
    <source>
        <dbReference type="EMBL" id="CAD8668577.1"/>
    </source>
</evidence>
<dbReference type="EMBL" id="HBFA01018765">
    <property type="protein sequence ID" value="CAD8668577.1"/>
    <property type="molecule type" value="Transcribed_RNA"/>
</dbReference>
<feature type="compositionally biased region" description="Low complexity" evidence="1">
    <location>
        <begin position="243"/>
        <end position="252"/>
    </location>
</feature>
<accession>A0A7S0R6X8</accession>
<feature type="region of interest" description="Disordered" evidence="1">
    <location>
        <begin position="222"/>
        <end position="262"/>
    </location>
</feature>